<dbReference type="RefSeq" id="WP_119102594.1">
    <property type="nucleotide sequence ID" value="NZ_QXMJ01000153.1"/>
</dbReference>
<dbReference type="Proteomes" id="UP000317378">
    <property type="component" value="Unassembled WGS sequence"/>
</dbReference>
<sequence length="93" mass="10447">MGSTARGRVKDRFGFGVFLELEGAPEVHGFIDLLSYNPDGTINDPDAAPVPLPQVGEFVEGVVAMHVDRDRQIRIRVGLPYWELWPREPEQTD</sequence>
<dbReference type="PROSITE" id="PS50126">
    <property type="entry name" value="S1"/>
    <property type="match status" value="1"/>
</dbReference>
<evidence type="ECO:0000313" key="3">
    <source>
        <dbReference type="Proteomes" id="UP000317378"/>
    </source>
</evidence>
<dbReference type="AlphaFoldDB" id="A0A505DJM4"/>
<keyword evidence="3" id="KW-1185">Reference proteome</keyword>
<dbReference type="EMBL" id="VCHX02000153">
    <property type="protein sequence ID" value="TPQ19736.1"/>
    <property type="molecule type" value="Genomic_DNA"/>
</dbReference>
<protein>
    <submittedName>
        <fullName evidence="2">RNA-binding protein</fullName>
    </submittedName>
</protein>
<accession>A0A505DJM4</accession>
<feature type="domain" description="S1 motif" evidence="1">
    <location>
        <begin position="2"/>
        <end position="78"/>
    </location>
</feature>
<dbReference type="InterPro" id="IPR003029">
    <property type="entry name" value="S1_domain"/>
</dbReference>
<gene>
    <name evidence="2" type="ORF">FGD71_024090</name>
</gene>
<proteinExistence type="predicted"/>
<evidence type="ECO:0000313" key="2">
    <source>
        <dbReference type="EMBL" id="TPQ19736.1"/>
    </source>
</evidence>
<organism evidence="2 3">
    <name type="scientific">Streptomyces sporangiiformans</name>
    <dbReference type="NCBI Taxonomy" id="2315329"/>
    <lineage>
        <taxon>Bacteria</taxon>
        <taxon>Bacillati</taxon>
        <taxon>Actinomycetota</taxon>
        <taxon>Actinomycetes</taxon>
        <taxon>Kitasatosporales</taxon>
        <taxon>Streptomycetaceae</taxon>
        <taxon>Streptomyces</taxon>
    </lineage>
</organism>
<dbReference type="GO" id="GO:0003676">
    <property type="term" value="F:nucleic acid binding"/>
    <property type="evidence" value="ECO:0007669"/>
    <property type="project" value="InterPro"/>
</dbReference>
<comment type="caution">
    <text evidence="2">The sequence shown here is derived from an EMBL/GenBank/DDBJ whole genome shotgun (WGS) entry which is preliminary data.</text>
</comment>
<reference evidence="2 3" key="1">
    <citation type="submission" date="2019-06" db="EMBL/GenBank/DDBJ databases">
        <title>Streptomyces sporangiiformans sp. nov., a novel actinomycete isolated from soil in Mount Song.</title>
        <authorList>
            <person name="Han L."/>
        </authorList>
    </citation>
    <scope>NUCLEOTIDE SEQUENCE [LARGE SCALE GENOMIC DNA]</scope>
    <source>
        <strain evidence="2 3">NEAU-SSA 1</strain>
    </source>
</reference>
<name>A0A505DJM4_9ACTN</name>
<evidence type="ECO:0000259" key="1">
    <source>
        <dbReference type="PROSITE" id="PS50126"/>
    </source>
</evidence>
<dbReference type="OrthoDB" id="4294156at2"/>